<gene>
    <name evidence="4" type="ORF">D0X99_04890</name>
</gene>
<dbReference type="SUPFAM" id="SSF82171">
    <property type="entry name" value="DPP6 N-terminal domain-like"/>
    <property type="match status" value="1"/>
</dbReference>
<name>A0A418PUD3_9BACT</name>
<dbReference type="Gene3D" id="2.120.10.30">
    <property type="entry name" value="TolB, C-terminal domain"/>
    <property type="match status" value="3"/>
</dbReference>
<dbReference type="Pfam" id="PF07676">
    <property type="entry name" value="PD40"/>
    <property type="match status" value="7"/>
</dbReference>
<protein>
    <recommendedName>
        <fullName evidence="6">DUF5050 domain-containing protein</fullName>
    </recommendedName>
</protein>
<dbReference type="PANTHER" id="PTHR36842:SF1">
    <property type="entry name" value="PROTEIN TOLB"/>
    <property type="match status" value="1"/>
</dbReference>
<dbReference type="InterPro" id="IPR011042">
    <property type="entry name" value="6-blade_b-propeller_TolB-like"/>
</dbReference>
<dbReference type="RefSeq" id="WP_119476534.1">
    <property type="nucleotide sequence ID" value="NZ_QXML01000002.1"/>
</dbReference>
<feature type="chain" id="PRO_5019102234" description="DUF5050 domain-containing protein" evidence="3">
    <location>
        <begin position="22"/>
        <end position="771"/>
    </location>
</feature>
<keyword evidence="2" id="KW-0472">Membrane</keyword>
<feature type="transmembrane region" description="Helical" evidence="2">
    <location>
        <begin position="390"/>
        <end position="413"/>
    </location>
</feature>
<reference evidence="4 5" key="1">
    <citation type="submission" date="2018-09" db="EMBL/GenBank/DDBJ databases">
        <authorList>
            <person name="Wang X."/>
            <person name="Du Z."/>
        </authorList>
    </citation>
    <scope>NUCLEOTIDE SEQUENCE [LARGE SCALE GENOMIC DNA]</scope>
    <source>
        <strain evidence="4 5">N3</strain>
    </source>
</reference>
<accession>A0A418PUD3</accession>
<keyword evidence="2" id="KW-1133">Transmembrane helix</keyword>
<evidence type="ECO:0000256" key="1">
    <source>
        <dbReference type="ARBA" id="ARBA00009820"/>
    </source>
</evidence>
<keyword evidence="3" id="KW-0732">Signal</keyword>
<proteinExistence type="inferred from homology"/>
<evidence type="ECO:0008006" key="6">
    <source>
        <dbReference type="Google" id="ProtNLM"/>
    </source>
</evidence>
<keyword evidence="2" id="KW-0812">Transmembrane</keyword>
<dbReference type="AlphaFoldDB" id="A0A418PUD3"/>
<feature type="signal peptide" evidence="3">
    <location>
        <begin position="1"/>
        <end position="21"/>
    </location>
</feature>
<comment type="similarity">
    <text evidence="1">Belongs to the TolB family.</text>
</comment>
<dbReference type="Proteomes" id="UP000283522">
    <property type="component" value="Unassembled WGS sequence"/>
</dbReference>
<sequence>MKNLLFTVSFLIIAFSSIAQKQRIFFSSFTPDAFDIYLSKDQGKTFSKFTDHPALDYDAVISPDGKWVVFTSERSGIPQLYIQPIDGTSDPRLLLKSDSFQDQAVFSLDGKFIAFVGSHEGNAEIYHIPFQPDSLLDVSKAINLTNHPGGDFRPSYSPDGQWVAFSSDRDYKVKPDEQNPFSMQRTGEIYKIKADGSDLTRLTNSDTWDGSPKWSEDGSEIYFYSLRHGKTPGIATMKADGKDQKVLTDSSYMAISPHWLGQNRYAFSSLNREKDRVYLLEFNSQTNEIDTLNSGIEDFFNVSTGPGNLMVAHGAPTAKETEINRGGFPGQLLAAGTPWQSRVDSTDVTIFGVRRAFAAPPDPKGSFLVFDHYENPDNPTELIGKFASGFFYLGTFLILLVLGIAIALLSFSISRRKVVPFWKNLLFGVSVLLSLVVVVAVFFSLFVMNLPAYDQLPILMGVLFLVFLGLGFLISRKAKNLKERQLPISGSWRIVSISGFALAVLCAVFGLFSNRFLLLSGDLVRVNYENMDSEIIGKIEADPTNHPAYSSPIDMKYLPDGSGLVMTRGTFRGAPGMKGSVWLWDFIEQEPSRKTQSNFNDGFGDFSEDNKTMVFRSDRDGSHDIFVQEGEQILNLTQSPDRETFPAISRDGRKIIFSSDAHGLDVGEGIKTMDLYLSEKSQSGEWSSPRQLTFSEGQDAHAHFSPDGEWIIYTTEEFGINDEQPLVQSFLFSPQMYGEIVAMRISDGKKVKLTHNKWEEGAPLWVPALPN</sequence>
<evidence type="ECO:0000313" key="5">
    <source>
        <dbReference type="Proteomes" id="UP000283522"/>
    </source>
</evidence>
<feature type="transmembrane region" description="Helical" evidence="2">
    <location>
        <begin position="456"/>
        <end position="474"/>
    </location>
</feature>
<comment type="caution">
    <text evidence="4">The sequence shown here is derived from an EMBL/GenBank/DDBJ whole genome shotgun (WGS) entry which is preliminary data.</text>
</comment>
<dbReference type="InterPro" id="IPR011659">
    <property type="entry name" value="WD40"/>
</dbReference>
<evidence type="ECO:0000256" key="2">
    <source>
        <dbReference type="SAM" id="Phobius"/>
    </source>
</evidence>
<organism evidence="4 5">
    <name type="scientific">Algoriphagus lacus</name>
    <dbReference type="NCBI Taxonomy" id="2056311"/>
    <lineage>
        <taxon>Bacteria</taxon>
        <taxon>Pseudomonadati</taxon>
        <taxon>Bacteroidota</taxon>
        <taxon>Cytophagia</taxon>
        <taxon>Cytophagales</taxon>
        <taxon>Cyclobacteriaceae</taxon>
        <taxon>Algoriphagus</taxon>
    </lineage>
</organism>
<evidence type="ECO:0000313" key="4">
    <source>
        <dbReference type="EMBL" id="RIW17096.1"/>
    </source>
</evidence>
<keyword evidence="5" id="KW-1185">Reference proteome</keyword>
<dbReference type="Gene3D" id="2.120.10.60">
    <property type="entry name" value="Tricorn protease N-terminal domain"/>
    <property type="match status" value="1"/>
</dbReference>
<feature type="transmembrane region" description="Helical" evidence="2">
    <location>
        <begin position="494"/>
        <end position="512"/>
    </location>
</feature>
<feature type="transmembrane region" description="Helical" evidence="2">
    <location>
        <begin position="425"/>
        <end position="450"/>
    </location>
</feature>
<evidence type="ECO:0000256" key="3">
    <source>
        <dbReference type="SAM" id="SignalP"/>
    </source>
</evidence>
<dbReference type="EMBL" id="QXML01000002">
    <property type="protein sequence ID" value="RIW17096.1"/>
    <property type="molecule type" value="Genomic_DNA"/>
</dbReference>
<dbReference type="PANTHER" id="PTHR36842">
    <property type="entry name" value="PROTEIN TOLB HOMOLOG"/>
    <property type="match status" value="1"/>
</dbReference>
<dbReference type="OrthoDB" id="8432779at2"/>
<dbReference type="SUPFAM" id="SSF69304">
    <property type="entry name" value="Tricorn protease N-terminal domain"/>
    <property type="match status" value="1"/>
</dbReference>